<evidence type="ECO:0000256" key="2">
    <source>
        <dbReference type="ARBA" id="ARBA00004347"/>
    </source>
</evidence>
<protein>
    <submittedName>
        <fullName evidence="11">Coatomer subunit epsilon</fullName>
    </submittedName>
</protein>
<dbReference type="EMBL" id="JAPFFF010000027">
    <property type="protein sequence ID" value="KAK8848231.1"/>
    <property type="molecule type" value="Genomic_DNA"/>
</dbReference>
<proteinExistence type="inferred from homology"/>
<sequence length="276" mass="30682">MIEELKETYYLGSYTKVVNDSTSYKKDDEEVEFIVLRSRLALNQIDFVLNATRAQTNNVQKGINLLANALKLSSQEEIQNLLGNIDQSLLQISDYYAICVAIIHLRINNYLDALSILDGVQHDEAVALRIQVLLSINRNDLAEAEISNIKDPNLSKICMAQIGIVKGGDAARDSLYSLQDIADRGISTPLLQNMLASCFFAVGEWENAASTMIVASEKFPNDEATQINQAVALSHGTDFEKLQTQLSLIKSLKNSYANTLNDMLKDFDETAARLKE</sequence>
<dbReference type="Pfam" id="PF04733">
    <property type="entry name" value="Coatomer_E"/>
    <property type="match status" value="1"/>
</dbReference>
<comment type="similarity">
    <text evidence="3">Belongs to the COPE family.</text>
</comment>
<evidence type="ECO:0000256" key="9">
    <source>
        <dbReference type="ARBA" id="ARBA00023136"/>
    </source>
</evidence>
<evidence type="ECO:0000256" key="3">
    <source>
        <dbReference type="ARBA" id="ARBA00008827"/>
    </source>
</evidence>
<gene>
    <name evidence="11" type="ORF">M9Y10_019287</name>
</gene>
<dbReference type="Gene3D" id="1.25.40.10">
    <property type="entry name" value="Tetratricopeptide repeat domain"/>
    <property type="match status" value="1"/>
</dbReference>
<name>A0ABR2HJ17_9EUKA</name>
<comment type="subcellular location">
    <subcellularLocation>
        <location evidence="2">Cytoplasmic vesicle</location>
        <location evidence="2">COPI-coated vesicle membrane</location>
        <topology evidence="2">Peripheral membrane protein</topology>
        <orientation evidence="2">Cytoplasmic side</orientation>
    </subcellularLocation>
    <subcellularLocation>
        <location evidence="1">Golgi apparatus membrane</location>
        <topology evidence="1">Peripheral membrane protein</topology>
        <orientation evidence="1">Cytoplasmic side</orientation>
    </subcellularLocation>
</comment>
<keyword evidence="5" id="KW-0963">Cytoplasm</keyword>
<keyword evidence="7" id="KW-0653">Protein transport</keyword>
<keyword evidence="4" id="KW-0813">Transport</keyword>
<dbReference type="InterPro" id="IPR011990">
    <property type="entry name" value="TPR-like_helical_dom_sf"/>
</dbReference>
<keyword evidence="12" id="KW-1185">Reference proteome</keyword>
<organism evidence="11 12">
    <name type="scientific">Tritrichomonas musculus</name>
    <dbReference type="NCBI Taxonomy" id="1915356"/>
    <lineage>
        <taxon>Eukaryota</taxon>
        <taxon>Metamonada</taxon>
        <taxon>Parabasalia</taxon>
        <taxon>Tritrichomonadida</taxon>
        <taxon>Tritrichomonadidae</taxon>
        <taxon>Tritrichomonas</taxon>
    </lineage>
</organism>
<dbReference type="PANTHER" id="PTHR10805:SF0">
    <property type="entry name" value="COATOMER SUBUNIT EPSILON"/>
    <property type="match status" value="1"/>
</dbReference>
<evidence type="ECO:0000256" key="10">
    <source>
        <dbReference type="ARBA" id="ARBA00023329"/>
    </source>
</evidence>
<reference evidence="11 12" key="1">
    <citation type="submission" date="2024-04" db="EMBL/GenBank/DDBJ databases">
        <title>Tritrichomonas musculus Genome.</title>
        <authorList>
            <person name="Alves-Ferreira E."/>
            <person name="Grigg M."/>
            <person name="Lorenzi H."/>
            <person name="Galac M."/>
        </authorList>
    </citation>
    <scope>NUCLEOTIDE SEQUENCE [LARGE SCALE GENOMIC DNA]</scope>
    <source>
        <strain evidence="11 12">EAF2021</strain>
    </source>
</reference>
<keyword evidence="8" id="KW-0333">Golgi apparatus</keyword>
<dbReference type="Proteomes" id="UP001470230">
    <property type="component" value="Unassembled WGS sequence"/>
</dbReference>
<dbReference type="InterPro" id="IPR006822">
    <property type="entry name" value="Coatomer_esu"/>
</dbReference>
<keyword evidence="9" id="KW-0472">Membrane</keyword>
<evidence type="ECO:0000256" key="7">
    <source>
        <dbReference type="ARBA" id="ARBA00022927"/>
    </source>
</evidence>
<dbReference type="PANTHER" id="PTHR10805">
    <property type="entry name" value="COATOMER SUBUNIT EPSILON"/>
    <property type="match status" value="1"/>
</dbReference>
<evidence type="ECO:0000256" key="6">
    <source>
        <dbReference type="ARBA" id="ARBA00022892"/>
    </source>
</evidence>
<evidence type="ECO:0000256" key="8">
    <source>
        <dbReference type="ARBA" id="ARBA00023034"/>
    </source>
</evidence>
<evidence type="ECO:0000256" key="1">
    <source>
        <dbReference type="ARBA" id="ARBA00004255"/>
    </source>
</evidence>
<evidence type="ECO:0000313" key="12">
    <source>
        <dbReference type="Proteomes" id="UP001470230"/>
    </source>
</evidence>
<accession>A0ABR2HJ17</accession>
<comment type="caution">
    <text evidence="11">The sequence shown here is derived from an EMBL/GenBank/DDBJ whole genome shotgun (WGS) entry which is preliminary data.</text>
</comment>
<evidence type="ECO:0000313" key="11">
    <source>
        <dbReference type="EMBL" id="KAK8848231.1"/>
    </source>
</evidence>
<evidence type="ECO:0000256" key="5">
    <source>
        <dbReference type="ARBA" id="ARBA00022490"/>
    </source>
</evidence>
<evidence type="ECO:0000256" key="4">
    <source>
        <dbReference type="ARBA" id="ARBA00022448"/>
    </source>
</evidence>
<keyword evidence="10" id="KW-0968">Cytoplasmic vesicle</keyword>
<keyword evidence="6" id="KW-0931">ER-Golgi transport</keyword>